<feature type="non-terminal residue" evidence="2">
    <location>
        <position position="1"/>
    </location>
</feature>
<dbReference type="GeneID" id="22915325"/>
<keyword evidence="3" id="KW-1185">Reference proteome</keyword>
<dbReference type="Proteomes" id="UP000019763">
    <property type="component" value="Unassembled WGS sequence"/>
</dbReference>
<organism evidence="2 3">
    <name type="scientific">Gregarina niphandrodes</name>
    <name type="common">Septate eugregarine</name>
    <dbReference type="NCBI Taxonomy" id="110365"/>
    <lineage>
        <taxon>Eukaryota</taxon>
        <taxon>Sar</taxon>
        <taxon>Alveolata</taxon>
        <taxon>Apicomplexa</taxon>
        <taxon>Conoidasida</taxon>
        <taxon>Gregarinasina</taxon>
        <taxon>Eugregarinorida</taxon>
        <taxon>Gregarinidae</taxon>
        <taxon>Gregarina</taxon>
    </lineage>
</organism>
<reference evidence="2" key="1">
    <citation type="submission" date="2013-12" db="EMBL/GenBank/DDBJ databases">
        <authorList>
            <person name="Omoto C.K."/>
            <person name="Sibley D."/>
            <person name="Venepally P."/>
            <person name="Hadjithomas M."/>
            <person name="Karamycheva S."/>
            <person name="Brunk B."/>
            <person name="Roos D."/>
            <person name="Caler E."/>
            <person name="Lorenzi H."/>
        </authorList>
    </citation>
    <scope>NUCLEOTIDE SEQUENCE</scope>
</reference>
<evidence type="ECO:0000313" key="2">
    <source>
        <dbReference type="EMBL" id="EZG44049.1"/>
    </source>
</evidence>
<accession>A0A023AZS1</accession>
<evidence type="ECO:0000256" key="1">
    <source>
        <dbReference type="SAM" id="MobiDB-lite"/>
    </source>
</evidence>
<feature type="region of interest" description="Disordered" evidence="1">
    <location>
        <begin position="86"/>
        <end position="110"/>
    </location>
</feature>
<sequence>ATDSGGLGRRTHRLGGRHQPAAPDFFEGSRAPPADMLGVAGFAPTTQPNRAQLAPRPPDSNPRLTGSDAVHPASCPCWLHPLRFYKHPSTPPHPPSSGNPRDISFRPHNSSAVSLAKPSANIFFIAAATRTTSSE</sequence>
<protein>
    <submittedName>
        <fullName evidence="2">Uncharacterized protein</fullName>
    </submittedName>
</protein>
<comment type="caution">
    <text evidence="2">The sequence shown here is derived from an EMBL/GenBank/DDBJ whole genome shotgun (WGS) entry which is preliminary data.</text>
</comment>
<dbReference type="EMBL" id="AFNH02001141">
    <property type="protein sequence ID" value="EZG44049.1"/>
    <property type="molecule type" value="Genomic_DNA"/>
</dbReference>
<proteinExistence type="predicted"/>
<dbReference type="VEuPathDB" id="CryptoDB:GNI_153130"/>
<feature type="region of interest" description="Disordered" evidence="1">
    <location>
        <begin position="1"/>
        <end position="70"/>
    </location>
</feature>
<evidence type="ECO:0000313" key="3">
    <source>
        <dbReference type="Proteomes" id="UP000019763"/>
    </source>
</evidence>
<name>A0A023AZS1_GRENI</name>
<dbReference type="AlphaFoldDB" id="A0A023AZS1"/>
<feature type="non-terminal residue" evidence="2">
    <location>
        <position position="135"/>
    </location>
</feature>
<gene>
    <name evidence="2" type="ORF">GNI_153130</name>
</gene>
<dbReference type="RefSeq" id="XP_011132832.1">
    <property type="nucleotide sequence ID" value="XM_011134530.1"/>
</dbReference>